<protein>
    <recommendedName>
        <fullName evidence="2">Calcineurin-like phosphoesterase domain-containing protein</fullName>
    </recommendedName>
</protein>
<evidence type="ECO:0000313" key="3">
    <source>
        <dbReference type="EMBL" id="KIL38058.1"/>
    </source>
</evidence>
<accession>A0ABR5ABI6</accession>
<sequence>MRIVILGDFHLHPEQYEATQAAMEDIKMCRPDLIVPLGDFGSQGKIGTVNGLEEAEPFLRMPGATLRPILGNHDLERESGKGEQKKGTMQERFVRMFGLERPYGVMEFDDFRFFSPLRSRRAKIPATTCRKCSRRTSSSTG</sequence>
<name>A0ABR5ABI6_9BACL</name>
<dbReference type="CDD" id="cd00838">
    <property type="entry name" value="MPP_superfamily"/>
    <property type="match status" value="1"/>
</dbReference>
<evidence type="ECO:0000256" key="1">
    <source>
        <dbReference type="SAM" id="MobiDB-lite"/>
    </source>
</evidence>
<proteinExistence type="predicted"/>
<evidence type="ECO:0000313" key="4">
    <source>
        <dbReference type="Proteomes" id="UP000031967"/>
    </source>
</evidence>
<gene>
    <name evidence="3" type="ORF">SD70_28905</name>
</gene>
<reference evidence="3 4" key="1">
    <citation type="submission" date="2014-12" db="EMBL/GenBank/DDBJ databases">
        <title>Draft genome sequence of Paenibacillus kamchatkensis strain B-2647.</title>
        <authorList>
            <person name="Karlyshev A.V."/>
            <person name="Kudryashova E.B."/>
        </authorList>
    </citation>
    <scope>NUCLEOTIDE SEQUENCE [LARGE SCALE GENOMIC DNA]</scope>
    <source>
        <strain evidence="3 4">VKM B-2647</strain>
    </source>
</reference>
<evidence type="ECO:0000259" key="2">
    <source>
        <dbReference type="Pfam" id="PF00149"/>
    </source>
</evidence>
<dbReference type="EMBL" id="JXAK01000079">
    <property type="protein sequence ID" value="KIL38058.1"/>
    <property type="molecule type" value="Genomic_DNA"/>
</dbReference>
<organism evidence="3 4">
    <name type="scientific">Gordoniibacillus kamchatkensis</name>
    <dbReference type="NCBI Taxonomy" id="1590651"/>
    <lineage>
        <taxon>Bacteria</taxon>
        <taxon>Bacillati</taxon>
        <taxon>Bacillota</taxon>
        <taxon>Bacilli</taxon>
        <taxon>Bacillales</taxon>
        <taxon>Paenibacillaceae</taxon>
        <taxon>Gordoniibacillus</taxon>
    </lineage>
</organism>
<dbReference type="Gene3D" id="3.60.21.10">
    <property type="match status" value="1"/>
</dbReference>
<dbReference type="SUPFAM" id="SSF56300">
    <property type="entry name" value="Metallo-dependent phosphatases"/>
    <property type="match status" value="1"/>
</dbReference>
<feature type="region of interest" description="Disordered" evidence="1">
    <location>
        <begin position="70"/>
        <end position="89"/>
    </location>
</feature>
<feature type="compositionally biased region" description="Basic and acidic residues" evidence="1">
    <location>
        <begin position="73"/>
        <end position="89"/>
    </location>
</feature>
<dbReference type="InterPro" id="IPR004843">
    <property type="entry name" value="Calcineurin-like_PHP"/>
</dbReference>
<dbReference type="Pfam" id="PF00149">
    <property type="entry name" value="Metallophos"/>
    <property type="match status" value="1"/>
</dbReference>
<dbReference type="InterPro" id="IPR029052">
    <property type="entry name" value="Metallo-depent_PP-like"/>
</dbReference>
<dbReference type="Proteomes" id="UP000031967">
    <property type="component" value="Unassembled WGS sequence"/>
</dbReference>
<comment type="caution">
    <text evidence="3">The sequence shown here is derived from an EMBL/GenBank/DDBJ whole genome shotgun (WGS) entry which is preliminary data.</text>
</comment>
<keyword evidence="4" id="KW-1185">Reference proteome</keyword>
<feature type="domain" description="Calcineurin-like phosphoesterase" evidence="2">
    <location>
        <begin position="1"/>
        <end position="85"/>
    </location>
</feature>